<dbReference type="Proteomes" id="UP000297429">
    <property type="component" value="Unassembled WGS sequence"/>
</dbReference>
<dbReference type="Proteomes" id="UP000273898">
    <property type="component" value="Unassembled WGS sequence"/>
</dbReference>
<sequence>MSIENEVKSEILRIAGKPDQPDLLKSTTILGDIGYNEMMCRELEDSLQVIANRHATGKIIRPGSITPESTVSDCIGKVK</sequence>
<reference evidence="1 3" key="1">
    <citation type="submission" date="2018-10" db="EMBL/GenBank/DDBJ databases">
        <title>Genomic Encyclopedia of Archaeal and Bacterial Type Strains, Phase II (KMG-II): from individual species to whole genera.</title>
        <authorList>
            <person name="Goeker M."/>
        </authorList>
    </citation>
    <scope>NUCLEOTIDE SEQUENCE [LARGE SCALE GENOMIC DNA]</scope>
    <source>
        <strain evidence="1 3">DSM 19624</strain>
    </source>
</reference>
<evidence type="ECO:0000313" key="3">
    <source>
        <dbReference type="Proteomes" id="UP000273898"/>
    </source>
</evidence>
<evidence type="ECO:0000313" key="2">
    <source>
        <dbReference type="EMBL" id="TFB32697.1"/>
    </source>
</evidence>
<organism evidence="1 3">
    <name type="scientific">Pedobacter alluvionis</name>
    <dbReference type="NCBI Taxonomy" id="475253"/>
    <lineage>
        <taxon>Bacteria</taxon>
        <taxon>Pseudomonadati</taxon>
        <taxon>Bacteroidota</taxon>
        <taxon>Sphingobacteriia</taxon>
        <taxon>Sphingobacteriales</taxon>
        <taxon>Sphingobacteriaceae</taxon>
        <taxon>Pedobacter</taxon>
    </lineage>
</organism>
<gene>
    <name evidence="1" type="ORF">BCL90_3842</name>
    <name evidence="2" type="ORF">E3V97_01275</name>
</gene>
<reference evidence="2 4" key="2">
    <citation type="submission" date="2019-03" db="EMBL/GenBank/DDBJ databases">
        <authorList>
            <person name="He R.-H."/>
        </authorList>
    </citation>
    <scope>NUCLEOTIDE SEQUENCE [LARGE SCALE GENOMIC DNA]</scope>
    <source>
        <strain evidence="2 4">DSM 19624</strain>
    </source>
</reference>
<comment type="caution">
    <text evidence="1">The sequence shown here is derived from an EMBL/GenBank/DDBJ whole genome shotgun (WGS) entry which is preliminary data.</text>
</comment>
<evidence type="ECO:0000313" key="1">
    <source>
        <dbReference type="EMBL" id="RLJ73680.1"/>
    </source>
</evidence>
<proteinExistence type="predicted"/>
<dbReference type="EMBL" id="SOPX01000001">
    <property type="protein sequence ID" value="TFB32697.1"/>
    <property type="molecule type" value="Genomic_DNA"/>
</dbReference>
<dbReference type="EMBL" id="RCCK01000013">
    <property type="protein sequence ID" value="RLJ73680.1"/>
    <property type="molecule type" value="Genomic_DNA"/>
</dbReference>
<accession>A0A497Y0V6</accession>
<evidence type="ECO:0000313" key="4">
    <source>
        <dbReference type="Proteomes" id="UP000297429"/>
    </source>
</evidence>
<protein>
    <submittedName>
        <fullName evidence="1">Uncharacterized protein</fullName>
    </submittedName>
</protein>
<dbReference type="AlphaFoldDB" id="A0A497Y0V6"/>
<dbReference type="RefSeq" id="WP_121285587.1">
    <property type="nucleotide sequence ID" value="NZ_RCCK01000013.1"/>
</dbReference>
<name>A0A497Y0V6_9SPHI</name>
<keyword evidence="4" id="KW-1185">Reference proteome</keyword>